<feature type="compositionally biased region" description="Polar residues" evidence="12">
    <location>
        <begin position="639"/>
        <end position="659"/>
    </location>
</feature>
<dbReference type="Pfam" id="PF00069">
    <property type="entry name" value="Pkinase"/>
    <property type="match status" value="1"/>
</dbReference>
<keyword evidence="8" id="KW-0418">Kinase</keyword>
<dbReference type="FunFam" id="1.10.510.10:FF:000441">
    <property type="entry name" value="Serine/threonine protein kinase"/>
    <property type="match status" value="1"/>
</dbReference>
<organism evidence="14 15">
    <name type="scientific">Letharia lupina</name>
    <dbReference type="NCBI Taxonomy" id="560253"/>
    <lineage>
        <taxon>Eukaryota</taxon>
        <taxon>Fungi</taxon>
        <taxon>Dikarya</taxon>
        <taxon>Ascomycota</taxon>
        <taxon>Pezizomycotina</taxon>
        <taxon>Lecanoromycetes</taxon>
        <taxon>OSLEUM clade</taxon>
        <taxon>Lecanoromycetidae</taxon>
        <taxon>Lecanorales</taxon>
        <taxon>Lecanorineae</taxon>
        <taxon>Parmeliaceae</taxon>
        <taxon>Letharia</taxon>
    </lineage>
</organism>
<feature type="compositionally biased region" description="Basic and acidic residues" evidence="12">
    <location>
        <begin position="810"/>
        <end position="829"/>
    </location>
</feature>
<feature type="compositionally biased region" description="Polar residues" evidence="12">
    <location>
        <begin position="568"/>
        <end position="577"/>
    </location>
</feature>
<feature type="compositionally biased region" description="Basic and acidic residues" evidence="12">
    <location>
        <begin position="838"/>
        <end position="848"/>
    </location>
</feature>
<dbReference type="PROSITE" id="PS50011">
    <property type="entry name" value="PROTEIN_KINASE_DOM"/>
    <property type="match status" value="1"/>
</dbReference>
<keyword evidence="5" id="KW-0597">Phosphoprotein</keyword>
<keyword evidence="6" id="KW-0808">Transferase</keyword>
<dbReference type="GO" id="GO:0000147">
    <property type="term" value="P:actin cortical patch assembly"/>
    <property type="evidence" value="ECO:0007669"/>
    <property type="project" value="TreeGrafter"/>
</dbReference>
<evidence type="ECO:0000256" key="6">
    <source>
        <dbReference type="ARBA" id="ARBA00022679"/>
    </source>
</evidence>
<feature type="region of interest" description="Disordered" evidence="12">
    <location>
        <begin position="380"/>
        <end position="406"/>
    </location>
</feature>
<keyword evidence="9" id="KW-0067">ATP-binding</keyword>
<dbReference type="SUPFAM" id="SSF56112">
    <property type="entry name" value="Protein kinase-like (PK-like)"/>
    <property type="match status" value="1"/>
</dbReference>
<evidence type="ECO:0000256" key="9">
    <source>
        <dbReference type="ARBA" id="ARBA00022840"/>
    </source>
</evidence>
<feature type="compositionally biased region" description="Polar residues" evidence="12">
    <location>
        <begin position="856"/>
        <end position="865"/>
    </location>
</feature>
<evidence type="ECO:0000256" key="1">
    <source>
        <dbReference type="ARBA" id="ARBA00004496"/>
    </source>
</evidence>
<feature type="compositionally biased region" description="Basic and acidic residues" evidence="12">
    <location>
        <begin position="504"/>
        <end position="515"/>
    </location>
</feature>
<evidence type="ECO:0000256" key="12">
    <source>
        <dbReference type="SAM" id="MobiDB-lite"/>
    </source>
</evidence>
<feature type="compositionally biased region" description="Polar residues" evidence="12">
    <location>
        <begin position="482"/>
        <end position="493"/>
    </location>
</feature>
<dbReference type="Gene3D" id="1.10.510.10">
    <property type="entry name" value="Transferase(Phosphotransferase) domain 1"/>
    <property type="match status" value="1"/>
</dbReference>
<protein>
    <recommendedName>
        <fullName evidence="2">non-specific serine/threonine protein kinase</fullName>
        <ecNumber evidence="2">2.7.11.1</ecNumber>
    </recommendedName>
</protein>
<evidence type="ECO:0000256" key="2">
    <source>
        <dbReference type="ARBA" id="ARBA00012513"/>
    </source>
</evidence>
<keyword evidence="4" id="KW-0723">Serine/threonine-protein kinase</keyword>
<dbReference type="EC" id="2.7.11.1" evidence="2"/>
<dbReference type="GeneID" id="59329086"/>
<feature type="compositionally biased region" description="Low complexity" evidence="12">
    <location>
        <begin position="941"/>
        <end position="958"/>
    </location>
</feature>
<feature type="compositionally biased region" description="Basic and acidic residues" evidence="12">
    <location>
        <begin position="666"/>
        <end position="675"/>
    </location>
</feature>
<accession>A0A8H6FC27</accession>
<dbReference type="AlphaFoldDB" id="A0A8H6FC27"/>
<keyword evidence="3" id="KW-0963">Cytoplasm</keyword>
<dbReference type="InterPro" id="IPR011009">
    <property type="entry name" value="Kinase-like_dom_sf"/>
</dbReference>
<comment type="catalytic activity">
    <reaction evidence="10">
        <text>L-threonyl-[protein] + ATP = O-phospho-L-threonyl-[protein] + ADP + H(+)</text>
        <dbReference type="Rhea" id="RHEA:46608"/>
        <dbReference type="Rhea" id="RHEA-COMP:11060"/>
        <dbReference type="Rhea" id="RHEA-COMP:11605"/>
        <dbReference type="ChEBI" id="CHEBI:15378"/>
        <dbReference type="ChEBI" id="CHEBI:30013"/>
        <dbReference type="ChEBI" id="CHEBI:30616"/>
        <dbReference type="ChEBI" id="CHEBI:61977"/>
        <dbReference type="ChEBI" id="CHEBI:456216"/>
        <dbReference type="EC" id="2.7.11.1"/>
    </reaction>
</comment>
<evidence type="ECO:0000256" key="3">
    <source>
        <dbReference type="ARBA" id="ARBA00022490"/>
    </source>
</evidence>
<dbReference type="GO" id="GO:0004674">
    <property type="term" value="F:protein serine/threonine kinase activity"/>
    <property type="evidence" value="ECO:0007669"/>
    <property type="project" value="UniProtKB-KW"/>
</dbReference>
<feature type="domain" description="Protein kinase" evidence="13">
    <location>
        <begin position="49"/>
        <end position="324"/>
    </location>
</feature>
<dbReference type="InterPro" id="IPR008271">
    <property type="entry name" value="Ser/Thr_kinase_AS"/>
</dbReference>
<dbReference type="PANTHER" id="PTHR22967:SF57">
    <property type="entry name" value="AUXILIN, ISOFORM A-RELATED"/>
    <property type="match status" value="1"/>
</dbReference>
<feature type="compositionally biased region" description="Low complexity" evidence="12">
    <location>
        <begin position="1004"/>
        <end position="1016"/>
    </location>
</feature>
<dbReference type="PANTHER" id="PTHR22967">
    <property type="entry name" value="SERINE/THREONINE PROTEIN KINASE"/>
    <property type="match status" value="1"/>
</dbReference>
<evidence type="ECO:0000256" key="5">
    <source>
        <dbReference type="ARBA" id="ARBA00022553"/>
    </source>
</evidence>
<evidence type="ECO:0000256" key="10">
    <source>
        <dbReference type="ARBA" id="ARBA00047899"/>
    </source>
</evidence>
<evidence type="ECO:0000313" key="14">
    <source>
        <dbReference type="EMBL" id="KAF6222621.1"/>
    </source>
</evidence>
<evidence type="ECO:0000256" key="7">
    <source>
        <dbReference type="ARBA" id="ARBA00022741"/>
    </source>
</evidence>
<feature type="region of interest" description="Disordered" evidence="12">
    <location>
        <begin position="760"/>
        <end position="1070"/>
    </location>
</feature>
<feature type="compositionally biased region" description="Polar residues" evidence="12">
    <location>
        <begin position="907"/>
        <end position="927"/>
    </location>
</feature>
<reference evidence="14 15" key="1">
    <citation type="journal article" date="2020" name="Genomics">
        <title>Complete, high-quality genomes from long-read metagenomic sequencing of two wolf lichen thalli reveals enigmatic genome architecture.</title>
        <authorList>
            <person name="McKenzie S.K."/>
            <person name="Walston R.F."/>
            <person name="Allen J.L."/>
        </authorList>
    </citation>
    <scope>NUCLEOTIDE SEQUENCE [LARGE SCALE GENOMIC DNA]</scope>
    <source>
        <strain evidence="14">WasteWater1</strain>
    </source>
</reference>
<feature type="compositionally biased region" description="Basic and acidic residues" evidence="12">
    <location>
        <begin position="699"/>
        <end position="713"/>
    </location>
</feature>
<evidence type="ECO:0000259" key="13">
    <source>
        <dbReference type="PROSITE" id="PS50011"/>
    </source>
</evidence>
<sequence length="1070" mass="117102">MSTVFNPPPFAAPVRQPVYAAAPAAVVVPAIPSGTFVPGTKVQVGGHRVVIEKYLSEGGFAHVYLVRLPKPVDGDDGAVLKRVAVPDKEALASMRTEVETMKKLKGRRQIVNYIDSHASQLKGGGYEVFLLMEYCNGGGLIDFMNTRLQNRLTEPEVLKIFSDVALGVACMHYLKPPLLHRDLKVENVLITVSGSTRRYKLCDFGSTAPPRPAATSAVEGRLIEDDVQKNTTLQYRSPEMIDVYRKQPIDEKSDIWALGVLLYKLCYYKTPFEEQGQMAILNASFKFPGYPSFSDQIKKLIAQMLRENPQQRPNIYQAIREVCLIRGTDIPIKDIYSGRTQSGVQRNQHLPCPEPNLTSPPTVGAFKAPLVEEKQTIPDITPMRRGRPTKAGADHKPKPSPSPLRAVANDPFVALDAAPTTLPESPVPDDPSVRFPPLDEFSLLHDSGSKFAFDAEAKSKPPKDISQRVTDALADDAFAQPKASTKTPIQTPSKPHAHTPSLEVKPKPTVDDMAKSKAIPYPKRQDSAPQRPTMVSIGTMTSPSPPSPTLQNTANSHRPIFRFPPSSPTHRSSSQPRVSDAPELEVTSFQTDGVGQKRPNFLGHRSKSQILNEESSKAYQPSLEVRHRSAYLSGVDVTVQRSKSANSKARPSSVQTPSKPNLLRRLSREKSKLEESNQESVNAPLLTSALTGEASDGEEAVRIDSDVDFLKAMEEEDASKRKEKRISSGSRHIKRTSMPSVSLSGTKSLLAGRFGEAFRRFETNTGAPEQRDSSRSPVRGNDLTPIAGSEATDGRSDDGNALEESEEVPPEMRRELERRRLSQEEKRVADAAAAYRQRLAEGGDDGKRRPAGLNNKAASIQSKVQSLLDESGRASPSPTKTASGYGHFTDSSDEQPVRQAQPVHPPRTTSRQTPTHPSDGSSSQMRPQSKPLPDMPPTVGRPNLSLSNRPPLLQNLPRHSAPATEQPFTRPTGPPKPQPKPQILRTGDRPPSPAKPPSLVARKPLPSRLQQQQSLPETSSLDAADDDWETTFSKRYPDLSGLEMVETEIDGGAGGTSTQGSGKEMRVRDV</sequence>
<dbReference type="RefSeq" id="XP_037151967.1">
    <property type="nucleotide sequence ID" value="XM_037291605.1"/>
</dbReference>
<evidence type="ECO:0000313" key="15">
    <source>
        <dbReference type="Proteomes" id="UP000593566"/>
    </source>
</evidence>
<dbReference type="Proteomes" id="UP000593566">
    <property type="component" value="Unassembled WGS sequence"/>
</dbReference>
<evidence type="ECO:0000256" key="4">
    <source>
        <dbReference type="ARBA" id="ARBA00022527"/>
    </source>
</evidence>
<evidence type="ECO:0000256" key="11">
    <source>
        <dbReference type="ARBA" id="ARBA00048679"/>
    </source>
</evidence>
<gene>
    <name evidence="14" type="ORF">HO133_000668</name>
</gene>
<dbReference type="InterPro" id="IPR000719">
    <property type="entry name" value="Prot_kinase_dom"/>
</dbReference>
<keyword evidence="7" id="KW-0547">Nucleotide-binding</keyword>
<dbReference type="GO" id="GO:0005737">
    <property type="term" value="C:cytoplasm"/>
    <property type="evidence" value="ECO:0007669"/>
    <property type="project" value="UniProtKB-SubCell"/>
</dbReference>
<dbReference type="GO" id="GO:0005524">
    <property type="term" value="F:ATP binding"/>
    <property type="evidence" value="ECO:0007669"/>
    <property type="project" value="UniProtKB-KW"/>
</dbReference>
<dbReference type="PROSITE" id="PS00108">
    <property type="entry name" value="PROTEIN_KINASE_ST"/>
    <property type="match status" value="1"/>
</dbReference>
<comment type="caution">
    <text evidence="14">The sequence shown here is derived from an EMBL/GenBank/DDBJ whole genome shotgun (WGS) entry which is preliminary data.</text>
</comment>
<feature type="compositionally biased region" description="Polar residues" evidence="12">
    <location>
        <begin position="737"/>
        <end position="747"/>
    </location>
</feature>
<dbReference type="CDD" id="cd14037">
    <property type="entry name" value="STKc_NAK_like"/>
    <property type="match status" value="1"/>
</dbReference>
<proteinExistence type="predicted"/>
<feature type="compositionally biased region" description="Acidic residues" evidence="12">
    <location>
        <begin position="800"/>
        <end position="809"/>
    </location>
</feature>
<dbReference type="EMBL" id="JACCJB010000011">
    <property type="protein sequence ID" value="KAF6222621.1"/>
    <property type="molecule type" value="Genomic_DNA"/>
</dbReference>
<name>A0A8H6FC27_9LECA</name>
<comment type="subcellular location">
    <subcellularLocation>
        <location evidence="1">Cytoplasm</location>
    </subcellularLocation>
</comment>
<evidence type="ECO:0000256" key="8">
    <source>
        <dbReference type="ARBA" id="ARBA00022777"/>
    </source>
</evidence>
<feature type="compositionally biased region" description="Polar residues" evidence="12">
    <location>
        <begin position="608"/>
        <end position="619"/>
    </location>
</feature>
<dbReference type="GO" id="GO:0007015">
    <property type="term" value="P:actin filament organization"/>
    <property type="evidence" value="ECO:0007669"/>
    <property type="project" value="TreeGrafter"/>
</dbReference>
<dbReference type="SMART" id="SM00220">
    <property type="entry name" value="S_TKc"/>
    <property type="match status" value="1"/>
</dbReference>
<feature type="region of interest" description="Disordered" evidence="12">
    <location>
        <begin position="478"/>
        <end position="747"/>
    </location>
</feature>
<comment type="catalytic activity">
    <reaction evidence="11">
        <text>L-seryl-[protein] + ATP = O-phospho-L-seryl-[protein] + ADP + H(+)</text>
        <dbReference type="Rhea" id="RHEA:17989"/>
        <dbReference type="Rhea" id="RHEA-COMP:9863"/>
        <dbReference type="Rhea" id="RHEA-COMP:11604"/>
        <dbReference type="ChEBI" id="CHEBI:15378"/>
        <dbReference type="ChEBI" id="CHEBI:29999"/>
        <dbReference type="ChEBI" id="CHEBI:30616"/>
        <dbReference type="ChEBI" id="CHEBI:83421"/>
        <dbReference type="ChEBI" id="CHEBI:456216"/>
        <dbReference type="EC" id="2.7.11.1"/>
    </reaction>
</comment>
<keyword evidence="15" id="KW-1185">Reference proteome</keyword>